<name>A0ABS4RF30_9BACI</name>
<evidence type="ECO:0000313" key="3">
    <source>
        <dbReference type="Proteomes" id="UP001519293"/>
    </source>
</evidence>
<gene>
    <name evidence="2" type="ORF">J2Z40_002058</name>
</gene>
<accession>A0ABS4RF30</accession>
<comment type="caution">
    <text evidence="2">The sequence shown here is derived from an EMBL/GenBank/DDBJ whole genome shotgun (WGS) entry which is preliminary data.</text>
</comment>
<keyword evidence="1" id="KW-1133">Transmembrane helix</keyword>
<organism evidence="2 3">
    <name type="scientific">Cytobacillus eiseniae</name>
    <dbReference type="NCBI Taxonomy" id="762947"/>
    <lineage>
        <taxon>Bacteria</taxon>
        <taxon>Bacillati</taxon>
        <taxon>Bacillota</taxon>
        <taxon>Bacilli</taxon>
        <taxon>Bacillales</taxon>
        <taxon>Bacillaceae</taxon>
        <taxon>Cytobacillus</taxon>
    </lineage>
</organism>
<feature type="transmembrane region" description="Helical" evidence="1">
    <location>
        <begin position="27"/>
        <end position="44"/>
    </location>
</feature>
<dbReference type="GO" id="GO:0006508">
    <property type="term" value="P:proteolysis"/>
    <property type="evidence" value="ECO:0007669"/>
    <property type="project" value="UniProtKB-KW"/>
</dbReference>
<dbReference type="Proteomes" id="UP001519293">
    <property type="component" value="Unassembled WGS sequence"/>
</dbReference>
<dbReference type="GO" id="GO:0008233">
    <property type="term" value="F:peptidase activity"/>
    <property type="evidence" value="ECO:0007669"/>
    <property type="project" value="UniProtKB-KW"/>
</dbReference>
<dbReference type="EMBL" id="JAGIKZ010000009">
    <property type="protein sequence ID" value="MBP2241495.1"/>
    <property type="molecule type" value="Genomic_DNA"/>
</dbReference>
<keyword evidence="3" id="KW-1185">Reference proteome</keyword>
<dbReference type="RefSeq" id="WP_066396968.1">
    <property type="nucleotide sequence ID" value="NZ_JAGIKZ010000009.1"/>
</dbReference>
<keyword evidence="2" id="KW-0378">Hydrolase</keyword>
<keyword evidence="1" id="KW-0472">Membrane</keyword>
<reference evidence="2 3" key="1">
    <citation type="submission" date="2021-03" db="EMBL/GenBank/DDBJ databases">
        <title>Genomic Encyclopedia of Type Strains, Phase IV (KMG-IV): sequencing the most valuable type-strain genomes for metagenomic binning, comparative biology and taxonomic classification.</title>
        <authorList>
            <person name="Goeker M."/>
        </authorList>
    </citation>
    <scope>NUCLEOTIDE SEQUENCE [LARGE SCALE GENOMIC DNA]</scope>
    <source>
        <strain evidence="2 3">DSM 26675</strain>
    </source>
</reference>
<evidence type="ECO:0000313" key="2">
    <source>
        <dbReference type="EMBL" id="MBP2241495.1"/>
    </source>
</evidence>
<keyword evidence="1" id="KW-0812">Transmembrane</keyword>
<sequence>MSQSPAFHPDWLISFWLRTPVLNRMDPHILLIILLIVVVAIIMYRRRYNQRLEPDSEEKQFQLLLKKKAIIEKQMTELVEQKKLGELSEEQYKKNLKEYDQHLERVKKELIRFT</sequence>
<evidence type="ECO:0000256" key="1">
    <source>
        <dbReference type="SAM" id="Phobius"/>
    </source>
</evidence>
<protein>
    <submittedName>
        <fullName evidence="2">Membrane protein implicated in regulation of membrane protease activity</fullName>
    </submittedName>
</protein>
<proteinExistence type="predicted"/>
<keyword evidence="2" id="KW-0645">Protease</keyword>